<dbReference type="PANTHER" id="PTHR34982">
    <property type="entry name" value="YOP PROTEINS TRANSLOCATION PROTEIN L"/>
    <property type="match status" value="1"/>
</dbReference>
<organism evidence="4 5">
    <name type="scientific">Microbaculum marinisediminis</name>
    <dbReference type="NCBI Taxonomy" id="2931392"/>
    <lineage>
        <taxon>Bacteria</taxon>
        <taxon>Pseudomonadati</taxon>
        <taxon>Pseudomonadota</taxon>
        <taxon>Alphaproteobacteria</taxon>
        <taxon>Hyphomicrobiales</taxon>
        <taxon>Tepidamorphaceae</taxon>
        <taxon>Microbaculum</taxon>
    </lineage>
</organism>
<reference evidence="4 5" key="1">
    <citation type="submission" date="2022-04" db="EMBL/GenBank/DDBJ databases">
        <authorList>
            <person name="Ye Y.-Q."/>
            <person name="Du Z.-J."/>
        </authorList>
    </citation>
    <scope>NUCLEOTIDE SEQUENCE [LARGE SCALE GENOMIC DNA]</scope>
    <source>
        <strain evidence="4 5">A6E488</strain>
    </source>
</reference>
<keyword evidence="2" id="KW-0653">Protein transport</keyword>
<dbReference type="GO" id="GO:0015031">
    <property type="term" value="P:protein transport"/>
    <property type="evidence" value="ECO:0007669"/>
    <property type="project" value="UniProtKB-KW"/>
</dbReference>
<dbReference type="PANTHER" id="PTHR34982:SF1">
    <property type="entry name" value="FLAGELLAR ASSEMBLY PROTEIN FLIH"/>
    <property type="match status" value="1"/>
</dbReference>
<name>A0AAW5QZM6_9HYPH</name>
<feature type="region of interest" description="Disordered" evidence="3">
    <location>
        <begin position="211"/>
        <end position="237"/>
    </location>
</feature>
<dbReference type="RefSeq" id="WP_261615365.1">
    <property type="nucleotide sequence ID" value="NZ_JALIDZ010000003.1"/>
</dbReference>
<proteinExistence type="predicted"/>
<accession>A0AAW5QZM6</accession>
<dbReference type="EMBL" id="JALIDZ010000003">
    <property type="protein sequence ID" value="MCT8971794.1"/>
    <property type="molecule type" value="Genomic_DNA"/>
</dbReference>
<dbReference type="AlphaFoldDB" id="A0AAW5QZM6"/>
<dbReference type="GO" id="GO:0005829">
    <property type="term" value="C:cytosol"/>
    <property type="evidence" value="ECO:0007669"/>
    <property type="project" value="TreeGrafter"/>
</dbReference>
<evidence type="ECO:0000313" key="4">
    <source>
        <dbReference type="EMBL" id="MCT8971794.1"/>
    </source>
</evidence>
<gene>
    <name evidence="4" type="ORF">MUB46_08005</name>
</gene>
<comment type="caution">
    <text evidence="4">The sequence shown here is derived from an EMBL/GenBank/DDBJ whole genome shotgun (WGS) entry which is preliminary data.</text>
</comment>
<keyword evidence="1" id="KW-0813">Transport</keyword>
<keyword evidence="5" id="KW-1185">Reference proteome</keyword>
<protein>
    <recommendedName>
        <fullName evidence="6">Flagellar assembly protein FliH/Type III secretion system HrpE domain-containing protein</fullName>
    </recommendedName>
</protein>
<evidence type="ECO:0000256" key="1">
    <source>
        <dbReference type="ARBA" id="ARBA00022448"/>
    </source>
</evidence>
<evidence type="ECO:0008006" key="6">
    <source>
        <dbReference type="Google" id="ProtNLM"/>
    </source>
</evidence>
<evidence type="ECO:0000256" key="3">
    <source>
        <dbReference type="SAM" id="MobiDB-lite"/>
    </source>
</evidence>
<dbReference type="Proteomes" id="UP001320898">
    <property type="component" value="Unassembled WGS sequence"/>
</dbReference>
<dbReference type="InterPro" id="IPR051472">
    <property type="entry name" value="T3SS_Stator/FliH"/>
</dbReference>
<evidence type="ECO:0000313" key="5">
    <source>
        <dbReference type="Proteomes" id="UP001320898"/>
    </source>
</evidence>
<sequence length="237" mass="24282">MTTQTAAKPALYMFDEVFAIEPAGTQPAPPAVTTAALDKAVAAARKEGHAAGVAEGRRAGEQAVAGRLADSIAALVAETAAIAQRAEADRAEIETMAVELAMAAVGRLAPALVARQPSAELADLLRGCLNGLRDVPHIAIRVSEDLVEPMRAEFDTVAAETGFAGRIVVLGDPDIAPGDGRIDWADGGIVRDMDETRRSIEAAVERFIAARSGPAGGPVGGPIDAPGAGTAKDETDE</sequence>
<evidence type="ECO:0000256" key="2">
    <source>
        <dbReference type="ARBA" id="ARBA00022927"/>
    </source>
</evidence>